<dbReference type="Pfam" id="PF16982">
    <property type="entry name" value="Flp1_like"/>
    <property type="match status" value="1"/>
</dbReference>
<dbReference type="EMBL" id="JAGSOT010000026">
    <property type="protein sequence ID" value="MBR7796404.1"/>
    <property type="molecule type" value="Genomic_DNA"/>
</dbReference>
<accession>A0A941DSL9</accession>
<feature type="transmembrane region" description="Helical" evidence="1">
    <location>
        <begin position="20"/>
        <end position="37"/>
    </location>
</feature>
<comment type="caution">
    <text evidence="3">The sequence shown here is derived from an EMBL/GenBank/DDBJ whole genome shotgun (WGS) entry which is preliminary data.</text>
</comment>
<evidence type="ECO:0000256" key="1">
    <source>
        <dbReference type="SAM" id="Phobius"/>
    </source>
</evidence>
<keyword evidence="1" id="KW-0472">Membrane</keyword>
<proteinExistence type="predicted"/>
<name>A0A941DSL9_9BACI</name>
<dbReference type="Proteomes" id="UP000675284">
    <property type="component" value="Unassembled WGS sequence"/>
</dbReference>
<evidence type="ECO:0000313" key="3">
    <source>
        <dbReference type="EMBL" id="MBR7796404.1"/>
    </source>
</evidence>
<sequence length="59" mass="6951">MEKITNFWKDFWNDEEGLETIEVLLILAVLVAIALLFKERITKWANNLFDNIDEQLPGE</sequence>
<evidence type="ECO:0000313" key="4">
    <source>
        <dbReference type="Proteomes" id="UP000675284"/>
    </source>
</evidence>
<keyword evidence="1" id="KW-1133">Transmembrane helix</keyword>
<keyword evidence="1" id="KW-0812">Transmembrane</keyword>
<organism evidence="3 4">
    <name type="scientific">Virgibacillus salarius</name>
    <dbReference type="NCBI Taxonomy" id="447199"/>
    <lineage>
        <taxon>Bacteria</taxon>
        <taxon>Bacillati</taxon>
        <taxon>Bacillota</taxon>
        <taxon>Bacilli</taxon>
        <taxon>Bacillales</taxon>
        <taxon>Bacillaceae</taxon>
        <taxon>Virgibacillus</taxon>
    </lineage>
</organism>
<feature type="domain" description="Putative Flagellin Flp1-like" evidence="2">
    <location>
        <begin position="11"/>
        <end position="55"/>
    </location>
</feature>
<reference evidence="3" key="1">
    <citation type="submission" date="2021-04" db="EMBL/GenBank/DDBJ databases">
        <title>Isolation and polyphasic classification of algal microorganism.</title>
        <authorList>
            <person name="Wang S."/>
        </authorList>
    </citation>
    <scope>NUCLEOTIDE SEQUENCE</scope>
    <source>
        <strain evidence="3">720a</strain>
    </source>
</reference>
<dbReference type="InterPro" id="IPR031564">
    <property type="entry name" value="Flp1-like"/>
</dbReference>
<evidence type="ECO:0000259" key="2">
    <source>
        <dbReference type="Pfam" id="PF16982"/>
    </source>
</evidence>
<dbReference type="RefSeq" id="WP_026683192.1">
    <property type="nucleotide sequence ID" value="NZ_BAAACY010000063.1"/>
</dbReference>
<dbReference type="AlphaFoldDB" id="A0A941DSL9"/>
<keyword evidence="4" id="KW-1185">Reference proteome</keyword>
<protein>
    <recommendedName>
        <fullName evidence="2">Putative Flagellin Flp1-like domain-containing protein</fullName>
    </recommendedName>
</protein>
<gene>
    <name evidence="3" type="ORF">KCX74_10190</name>
</gene>